<keyword evidence="2" id="KW-0732">Signal</keyword>
<dbReference type="PANTHER" id="PTHR36182:SF2">
    <property type="entry name" value="LYTIC POLYSACCHARIDE MONOOXYGENASE"/>
    <property type="match status" value="1"/>
</dbReference>
<evidence type="ECO:0000313" key="3">
    <source>
        <dbReference type="EMBL" id="KIV87137.1"/>
    </source>
</evidence>
<evidence type="ECO:0008006" key="5">
    <source>
        <dbReference type="Google" id="ProtNLM"/>
    </source>
</evidence>
<dbReference type="PANTHER" id="PTHR36182">
    <property type="entry name" value="PROTEIN, PUTATIVE (AFU_ORTHOLOGUE AFUA_6G10930)-RELATED"/>
    <property type="match status" value="1"/>
</dbReference>
<feature type="signal peptide" evidence="2">
    <location>
        <begin position="1"/>
        <end position="22"/>
    </location>
</feature>
<sequence>MVYSISMMVMAIFLVLATSVNAHMKMLTPTPYGNSTLNNYNLYPNGSDFPCKLRAGVYDLEGAQNIMTIGEPQTLSFEGSATHGGGSCQVALTTDLQPTVDSKWLVVLSIEGGCPTNATGNLDGPFNAVGLASVFNYTIPEGIAPGQYTIAWAWINRVGNREFYMNCGPATVIAPKKKRYAPAPKLKQRDTPSFPDLFVANLESVNDCVTYPDFDFAYPNPGSEVVRAGTGPMTTLTCAATLATANVAAQSPTGPVTASSPASASSPATASSPAFAGSAAATSSSTGVQIVPISTTTSAAAIATSSSSSSSSSGSSAGSPCTNEGAWACSSDGSSFQRCASGLWSAVIQMEAGLKCTPGVSNTFNETPAKVKRHLHGHVRRIAQMIGAY</sequence>
<name>A0A0D1YX57_9EURO</name>
<dbReference type="EMBL" id="KN846951">
    <property type="protein sequence ID" value="KIV87137.1"/>
    <property type="molecule type" value="Genomic_DNA"/>
</dbReference>
<feature type="chain" id="PRO_5002247348" description="Lytic polysaccharide monooxygenase" evidence="2">
    <location>
        <begin position="23"/>
        <end position="389"/>
    </location>
</feature>
<evidence type="ECO:0000256" key="1">
    <source>
        <dbReference type="SAM" id="MobiDB-lite"/>
    </source>
</evidence>
<feature type="region of interest" description="Disordered" evidence="1">
    <location>
        <begin position="251"/>
        <end position="271"/>
    </location>
</feature>
<reference evidence="3 4" key="1">
    <citation type="submission" date="2015-01" db="EMBL/GenBank/DDBJ databases">
        <title>The Genome Sequence of Exophiala sideris CBS121828.</title>
        <authorList>
            <consortium name="The Broad Institute Genomics Platform"/>
            <person name="Cuomo C."/>
            <person name="de Hoog S."/>
            <person name="Gorbushina A."/>
            <person name="Stielow B."/>
            <person name="Teixiera M."/>
            <person name="Abouelleil A."/>
            <person name="Chapman S.B."/>
            <person name="Priest M."/>
            <person name="Young S.K."/>
            <person name="Wortman J."/>
            <person name="Nusbaum C."/>
            <person name="Birren B."/>
        </authorList>
    </citation>
    <scope>NUCLEOTIDE SEQUENCE [LARGE SCALE GENOMIC DNA]</scope>
    <source>
        <strain evidence="3 4">CBS 121828</strain>
    </source>
</reference>
<dbReference type="AlphaFoldDB" id="A0A0D1YX57"/>
<proteinExistence type="predicted"/>
<evidence type="ECO:0000256" key="2">
    <source>
        <dbReference type="SAM" id="SignalP"/>
    </source>
</evidence>
<dbReference type="Proteomes" id="UP000053599">
    <property type="component" value="Unassembled WGS sequence"/>
</dbReference>
<accession>A0A0D1YX57</accession>
<dbReference type="Gene3D" id="2.70.50.70">
    <property type="match status" value="1"/>
</dbReference>
<protein>
    <recommendedName>
        <fullName evidence="5">Lytic polysaccharide monooxygenase</fullName>
    </recommendedName>
</protein>
<dbReference type="OrthoDB" id="2342176at2759"/>
<organism evidence="3 4">
    <name type="scientific">Exophiala sideris</name>
    <dbReference type="NCBI Taxonomy" id="1016849"/>
    <lineage>
        <taxon>Eukaryota</taxon>
        <taxon>Fungi</taxon>
        <taxon>Dikarya</taxon>
        <taxon>Ascomycota</taxon>
        <taxon>Pezizomycotina</taxon>
        <taxon>Eurotiomycetes</taxon>
        <taxon>Chaetothyriomycetidae</taxon>
        <taxon>Chaetothyriales</taxon>
        <taxon>Herpotrichiellaceae</taxon>
        <taxon>Exophiala</taxon>
    </lineage>
</organism>
<evidence type="ECO:0000313" key="4">
    <source>
        <dbReference type="Proteomes" id="UP000053599"/>
    </source>
</evidence>
<gene>
    <name evidence="3" type="ORF">PV11_02705</name>
</gene>
<dbReference type="STRING" id="1016849.A0A0D1YX57"/>
<dbReference type="HOGENOM" id="CLU_032571_1_0_1"/>